<evidence type="ECO:0000313" key="3">
    <source>
        <dbReference type="EMBL" id="ESQ56129.1"/>
    </source>
</evidence>
<keyword evidence="1" id="KW-0520">NAD</keyword>
<dbReference type="Pfam" id="PF01582">
    <property type="entry name" value="TIR"/>
    <property type="match status" value="1"/>
</dbReference>
<keyword evidence="4" id="KW-1185">Reference proteome</keyword>
<reference evidence="3 4" key="1">
    <citation type="journal article" date="2013" name="Front. Plant Sci.">
        <title>The Reference Genome of the Halophytic Plant Eutrema salsugineum.</title>
        <authorList>
            <person name="Yang R."/>
            <person name="Jarvis D.E."/>
            <person name="Chen H."/>
            <person name="Beilstein M.A."/>
            <person name="Grimwood J."/>
            <person name="Jenkins J."/>
            <person name="Shu S."/>
            <person name="Prochnik S."/>
            <person name="Xin M."/>
            <person name="Ma C."/>
            <person name="Schmutz J."/>
            <person name="Wing R.A."/>
            <person name="Mitchell-Olds T."/>
            <person name="Schumaker K.S."/>
            <person name="Wang X."/>
        </authorList>
    </citation>
    <scope>NUCLEOTIDE SEQUENCE [LARGE SCALE GENOMIC DNA]</scope>
</reference>
<sequence length="364" mass="41621">MAASLATEAENSLSRYLWEYDVFLSFRGADVRKKLVSHLNDALNEEGIKTFHDDRDLQRGDVIWEALEEAINQSRFAIVVISEGYADSHWCLRELSLMVDLAEKKRLQLIPIFYEIDPSNLKSRTGCFSKAFEKHEPRFGKETVKPWRSALATVGNISGWDSKCRNEDSKLVQNVVQDLRDRLYSEPEPSDERTELDEVLSYHKRCIESLLSMDSEDVQMVGVWGVDGKDITTITKHIFEGLSSQFPARCFLQDVSGELQRHGVSHLRKQIMSEVFPKSPLNALCISKDAVKRRLRGKKVLLVLDDVDDVEQLQELAGKCEWFGPGSRIIITTGYERVLEEHSVERIHEVTSQAIEIISDIFDM</sequence>
<dbReference type="GO" id="GO:0007165">
    <property type="term" value="P:signal transduction"/>
    <property type="evidence" value="ECO:0007669"/>
    <property type="project" value="InterPro"/>
</dbReference>
<evidence type="ECO:0000259" key="2">
    <source>
        <dbReference type="PROSITE" id="PS50104"/>
    </source>
</evidence>
<dbReference type="FunFam" id="3.40.50.10140:FF:000007">
    <property type="entry name" value="Disease resistance protein (TIR-NBS-LRR class)"/>
    <property type="match status" value="1"/>
</dbReference>
<feature type="non-terminal residue" evidence="3">
    <location>
        <position position="364"/>
    </location>
</feature>
<dbReference type="Gramene" id="ESQ56129">
    <property type="protein sequence ID" value="ESQ56129"/>
    <property type="gene ID" value="EUTSA_v10026964mg"/>
</dbReference>
<dbReference type="Gene3D" id="3.40.50.300">
    <property type="entry name" value="P-loop containing nucleotide triphosphate hydrolases"/>
    <property type="match status" value="1"/>
</dbReference>
<dbReference type="SUPFAM" id="SSF52200">
    <property type="entry name" value="Toll/Interleukin receptor TIR domain"/>
    <property type="match status" value="1"/>
</dbReference>
<dbReference type="EMBL" id="KI517384">
    <property type="protein sequence ID" value="ESQ56129.1"/>
    <property type="molecule type" value="Genomic_DNA"/>
</dbReference>
<dbReference type="InterPro" id="IPR002182">
    <property type="entry name" value="NB-ARC"/>
</dbReference>
<evidence type="ECO:0000313" key="4">
    <source>
        <dbReference type="Proteomes" id="UP000030689"/>
    </source>
</evidence>
<dbReference type="GO" id="GO:0006952">
    <property type="term" value="P:defense response"/>
    <property type="evidence" value="ECO:0007669"/>
    <property type="project" value="InterPro"/>
</dbReference>
<gene>
    <name evidence="3" type="ORF">EUTSA_v10026964mg</name>
</gene>
<dbReference type="InterPro" id="IPR027417">
    <property type="entry name" value="P-loop_NTPase"/>
</dbReference>
<dbReference type="Pfam" id="PF00931">
    <property type="entry name" value="NB-ARC"/>
    <property type="match status" value="1"/>
</dbReference>
<dbReference type="PRINTS" id="PR00364">
    <property type="entry name" value="DISEASERSIST"/>
</dbReference>
<evidence type="ECO:0000256" key="1">
    <source>
        <dbReference type="ARBA" id="ARBA00023027"/>
    </source>
</evidence>
<dbReference type="PANTHER" id="PTHR11017">
    <property type="entry name" value="LEUCINE-RICH REPEAT-CONTAINING PROTEIN"/>
    <property type="match status" value="1"/>
</dbReference>
<dbReference type="PANTHER" id="PTHR11017:SF483">
    <property type="entry name" value="TIR DOMAIN-CONTAINING PROTEIN"/>
    <property type="match status" value="1"/>
</dbReference>
<dbReference type="KEGG" id="eus:EUTSA_v10026964mg"/>
<proteinExistence type="predicted"/>
<dbReference type="InterPro" id="IPR044974">
    <property type="entry name" value="Disease_R_plants"/>
</dbReference>
<dbReference type="InterPro" id="IPR000157">
    <property type="entry name" value="TIR_dom"/>
</dbReference>
<dbReference type="AlphaFoldDB" id="V4MHR6"/>
<dbReference type="OMA" id="RADPINN"/>
<feature type="domain" description="TIR" evidence="2">
    <location>
        <begin position="18"/>
        <end position="183"/>
    </location>
</feature>
<name>V4MHR6_EUTSA</name>
<dbReference type="Proteomes" id="UP000030689">
    <property type="component" value="Unassembled WGS sequence"/>
</dbReference>
<dbReference type="SMART" id="SM00255">
    <property type="entry name" value="TIR"/>
    <property type="match status" value="1"/>
</dbReference>
<dbReference type="SUPFAM" id="SSF52540">
    <property type="entry name" value="P-loop containing nucleoside triphosphate hydrolases"/>
    <property type="match status" value="1"/>
</dbReference>
<accession>V4MHR6</accession>
<protein>
    <recommendedName>
        <fullName evidence="2">TIR domain-containing protein</fullName>
    </recommendedName>
</protein>
<dbReference type="eggNOG" id="ENOG502R41B">
    <property type="taxonomic scope" value="Eukaryota"/>
</dbReference>
<dbReference type="Gene3D" id="3.40.50.10140">
    <property type="entry name" value="Toll/interleukin-1 receptor homology (TIR) domain"/>
    <property type="match status" value="1"/>
</dbReference>
<organism evidence="3 4">
    <name type="scientific">Eutrema salsugineum</name>
    <name type="common">Saltwater cress</name>
    <name type="synonym">Sisymbrium salsugineum</name>
    <dbReference type="NCBI Taxonomy" id="72664"/>
    <lineage>
        <taxon>Eukaryota</taxon>
        <taxon>Viridiplantae</taxon>
        <taxon>Streptophyta</taxon>
        <taxon>Embryophyta</taxon>
        <taxon>Tracheophyta</taxon>
        <taxon>Spermatophyta</taxon>
        <taxon>Magnoliopsida</taxon>
        <taxon>eudicotyledons</taxon>
        <taxon>Gunneridae</taxon>
        <taxon>Pentapetalae</taxon>
        <taxon>rosids</taxon>
        <taxon>malvids</taxon>
        <taxon>Brassicales</taxon>
        <taxon>Brassicaceae</taxon>
        <taxon>Eutremeae</taxon>
        <taxon>Eutrema</taxon>
    </lineage>
</organism>
<dbReference type="GO" id="GO:0043531">
    <property type="term" value="F:ADP binding"/>
    <property type="evidence" value="ECO:0007669"/>
    <property type="project" value="InterPro"/>
</dbReference>
<dbReference type="OrthoDB" id="6160824at2759"/>
<dbReference type="InterPro" id="IPR035897">
    <property type="entry name" value="Toll_tir_struct_dom_sf"/>
</dbReference>
<dbReference type="PROSITE" id="PS50104">
    <property type="entry name" value="TIR"/>
    <property type="match status" value="1"/>
</dbReference>